<dbReference type="InterPro" id="IPR001647">
    <property type="entry name" value="HTH_TetR"/>
</dbReference>
<dbReference type="InterPro" id="IPR023772">
    <property type="entry name" value="DNA-bd_HTH_TetR-type_CS"/>
</dbReference>
<dbReference type="EMBL" id="AQQV01000003">
    <property type="protein sequence ID" value="ORE86412.1"/>
    <property type="molecule type" value="Genomic_DNA"/>
</dbReference>
<dbReference type="FunFam" id="1.10.10.60:FF:000141">
    <property type="entry name" value="TetR family transcriptional regulator"/>
    <property type="match status" value="1"/>
</dbReference>
<keyword evidence="3" id="KW-0804">Transcription</keyword>
<evidence type="ECO:0000256" key="2">
    <source>
        <dbReference type="ARBA" id="ARBA00023125"/>
    </source>
</evidence>
<evidence type="ECO:0000256" key="1">
    <source>
        <dbReference type="ARBA" id="ARBA00023015"/>
    </source>
</evidence>
<dbReference type="OrthoDB" id="116240at2"/>
<dbReference type="InterPro" id="IPR039536">
    <property type="entry name" value="TetR_C_Proteobacteria"/>
</dbReference>
<dbReference type="Pfam" id="PF00440">
    <property type="entry name" value="TetR_N"/>
    <property type="match status" value="1"/>
</dbReference>
<dbReference type="Proteomes" id="UP000192342">
    <property type="component" value="Unassembled WGS sequence"/>
</dbReference>
<dbReference type="PRINTS" id="PR00455">
    <property type="entry name" value="HTHTETR"/>
</dbReference>
<evidence type="ECO:0000313" key="7">
    <source>
        <dbReference type="Proteomes" id="UP000192342"/>
    </source>
</evidence>
<dbReference type="PROSITE" id="PS01081">
    <property type="entry name" value="HTH_TETR_1"/>
    <property type="match status" value="1"/>
</dbReference>
<keyword evidence="1" id="KW-0805">Transcription regulation</keyword>
<dbReference type="Pfam" id="PF14246">
    <property type="entry name" value="TetR_C_7"/>
    <property type="match status" value="1"/>
</dbReference>
<feature type="domain" description="HTH tetR-type" evidence="5">
    <location>
        <begin position="10"/>
        <end position="70"/>
    </location>
</feature>
<dbReference type="SUPFAM" id="SSF48498">
    <property type="entry name" value="Tetracyclin repressor-like, C-terminal domain"/>
    <property type="match status" value="1"/>
</dbReference>
<evidence type="ECO:0000259" key="5">
    <source>
        <dbReference type="PROSITE" id="PS50977"/>
    </source>
</evidence>
<dbReference type="InterPro" id="IPR009057">
    <property type="entry name" value="Homeodomain-like_sf"/>
</dbReference>
<gene>
    <name evidence="6" type="ORF">ATO7_13983</name>
</gene>
<comment type="caution">
    <text evidence="6">The sequence shown here is derived from an EMBL/GenBank/DDBJ whole genome shotgun (WGS) entry which is preliminary data.</text>
</comment>
<dbReference type="InterPro" id="IPR036271">
    <property type="entry name" value="Tet_transcr_reg_TetR-rel_C_sf"/>
</dbReference>
<dbReference type="Gene3D" id="1.10.357.10">
    <property type="entry name" value="Tetracycline Repressor, domain 2"/>
    <property type="match status" value="1"/>
</dbReference>
<dbReference type="InterPro" id="IPR050109">
    <property type="entry name" value="HTH-type_TetR-like_transc_reg"/>
</dbReference>
<protein>
    <submittedName>
        <fullName evidence="6">TetR family transcriptional regulator</fullName>
    </submittedName>
</protein>
<name>A0A1Y1SCQ8_9GAMM</name>
<keyword evidence="2 4" id="KW-0238">DNA-binding</keyword>
<proteinExistence type="predicted"/>
<dbReference type="SUPFAM" id="SSF46689">
    <property type="entry name" value="Homeodomain-like"/>
    <property type="match status" value="1"/>
</dbReference>
<sequence>MARPTQQQAERKHAAILKAAVAAFRKNGYASTSMDQIAADAGVSKRTVYNHFPSKDGLFEHILEKLWVSGNACLDVPYRNDQALDTQLAELVDACVQLYSDAKFLDLARVAIAELIHTPQRARPFLERMANQESGLTRWIRSALEDGRLSPSDPVYASQQLQALIKGFAFWPQVTLGHPPLSSAERNHLVSTTTQMFLSQHACPTPSLQP</sequence>
<evidence type="ECO:0000313" key="6">
    <source>
        <dbReference type="EMBL" id="ORE86412.1"/>
    </source>
</evidence>
<dbReference type="GO" id="GO:0003700">
    <property type="term" value="F:DNA-binding transcription factor activity"/>
    <property type="evidence" value="ECO:0007669"/>
    <property type="project" value="TreeGrafter"/>
</dbReference>
<reference evidence="6 7" key="1">
    <citation type="submission" date="2013-04" db="EMBL/GenBank/DDBJ databases">
        <title>Oceanococcus atlanticus 22II-S10r2 Genome Sequencing.</title>
        <authorList>
            <person name="Lai Q."/>
            <person name="Li G."/>
            <person name="Shao Z."/>
        </authorList>
    </citation>
    <scope>NUCLEOTIDE SEQUENCE [LARGE SCALE GENOMIC DNA]</scope>
    <source>
        <strain evidence="6 7">22II-S10r2</strain>
    </source>
</reference>
<dbReference type="PANTHER" id="PTHR30055">
    <property type="entry name" value="HTH-TYPE TRANSCRIPTIONAL REGULATOR RUTR"/>
    <property type="match status" value="1"/>
</dbReference>
<keyword evidence="7" id="KW-1185">Reference proteome</keyword>
<dbReference type="RefSeq" id="WP_083562742.1">
    <property type="nucleotide sequence ID" value="NZ_AQQV01000003.1"/>
</dbReference>
<dbReference type="PROSITE" id="PS50977">
    <property type="entry name" value="HTH_TETR_2"/>
    <property type="match status" value="1"/>
</dbReference>
<evidence type="ECO:0000256" key="3">
    <source>
        <dbReference type="ARBA" id="ARBA00023163"/>
    </source>
</evidence>
<feature type="DNA-binding region" description="H-T-H motif" evidence="4">
    <location>
        <begin position="33"/>
        <end position="52"/>
    </location>
</feature>
<dbReference type="Gene3D" id="1.10.10.60">
    <property type="entry name" value="Homeodomain-like"/>
    <property type="match status" value="1"/>
</dbReference>
<accession>A0A1Y1SCQ8</accession>
<evidence type="ECO:0000256" key="4">
    <source>
        <dbReference type="PROSITE-ProRule" id="PRU00335"/>
    </source>
</evidence>
<dbReference type="GO" id="GO:0000976">
    <property type="term" value="F:transcription cis-regulatory region binding"/>
    <property type="evidence" value="ECO:0007669"/>
    <property type="project" value="TreeGrafter"/>
</dbReference>
<dbReference type="PANTHER" id="PTHR30055:SF224">
    <property type="entry name" value="TRANSCRIPTIONAL REGULATOR TETR FAMILY"/>
    <property type="match status" value="1"/>
</dbReference>
<organism evidence="6 7">
    <name type="scientific">Oceanococcus atlanticus</name>
    <dbReference type="NCBI Taxonomy" id="1317117"/>
    <lineage>
        <taxon>Bacteria</taxon>
        <taxon>Pseudomonadati</taxon>
        <taxon>Pseudomonadota</taxon>
        <taxon>Gammaproteobacteria</taxon>
        <taxon>Chromatiales</taxon>
        <taxon>Oceanococcaceae</taxon>
        <taxon>Oceanococcus</taxon>
    </lineage>
</organism>
<dbReference type="AlphaFoldDB" id="A0A1Y1SCQ8"/>